<dbReference type="Pfam" id="PF13347">
    <property type="entry name" value="MFS_2"/>
    <property type="match status" value="1"/>
</dbReference>
<accession>A0ABM8Z3V5</accession>
<evidence type="ECO:0000256" key="8">
    <source>
        <dbReference type="ARBA" id="ARBA00023136"/>
    </source>
</evidence>
<feature type="transmembrane region" description="Helical" evidence="9">
    <location>
        <begin position="21"/>
        <end position="40"/>
    </location>
</feature>
<proteinExistence type="predicted"/>
<evidence type="ECO:0000256" key="3">
    <source>
        <dbReference type="ARBA" id="ARBA00022475"/>
    </source>
</evidence>
<comment type="caution">
    <text evidence="10">The sequence shown here is derived from an EMBL/GenBank/DDBJ whole genome shotgun (WGS) entry which is preliminary data.</text>
</comment>
<dbReference type="PANTHER" id="PTHR11328:SF36">
    <property type="entry name" value="MELIBIOSE PERMEASE"/>
    <property type="match status" value="1"/>
</dbReference>
<keyword evidence="3" id="KW-1003">Cell membrane</keyword>
<keyword evidence="5 9" id="KW-0812">Transmembrane</keyword>
<feature type="transmembrane region" description="Helical" evidence="9">
    <location>
        <begin position="338"/>
        <end position="361"/>
    </location>
</feature>
<evidence type="ECO:0000256" key="5">
    <source>
        <dbReference type="ARBA" id="ARBA00022692"/>
    </source>
</evidence>
<evidence type="ECO:0000256" key="7">
    <source>
        <dbReference type="ARBA" id="ARBA00022989"/>
    </source>
</evidence>
<dbReference type="InterPro" id="IPR039672">
    <property type="entry name" value="MFS_2"/>
</dbReference>
<dbReference type="PROSITE" id="PS00872">
    <property type="entry name" value="NA_GALACTOSIDE_SYMP"/>
    <property type="match status" value="1"/>
</dbReference>
<dbReference type="Gene3D" id="1.20.1250.20">
    <property type="entry name" value="MFS general substrate transporter like domains"/>
    <property type="match status" value="1"/>
</dbReference>
<dbReference type="InterPro" id="IPR018043">
    <property type="entry name" value="Na/Gal_symport_CS"/>
</dbReference>
<feature type="transmembrane region" description="Helical" evidence="9">
    <location>
        <begin position="46"/>
        <end position="67"/>
    </location>
</feature>
<feature type="transmembrane region" description="Helical" evidence="9">
    <location>
        <begin position="390"/>
        <end position="410"/>
    </location>
</feature>
<protein>
    <submittedName>
        <fullName evidence="10">Lactose permease</fullName>
    </submittedName>
</protein>
<dbReference type="NCBIfam" id="TIGR00792">
    <property type="entry name" value="gph"/>
    <property type="match status" value="1"/>
</dbReference>
<evidence type="ECO:0000256" key="6">
    <source>
        <dbReference type="ARBA" id="ARBA00022847"/>
    </source>
</evidence>
<dbReference type="PANTHER" id="PTHR11328">
    <property type="entry name" value="MAJOR FACILITATOR SUPERFAMILY DOMAIN-CONTAINING PROTEIN"/>
    <property type="match status" value="1"/>
</dbReference>
<keyword evidence="7 9" id="KW-1133">Transmembrane helix</keyword>
<feature type="transmembrane region" description="Helical" evidence="9">
    <location>
        <begin position="88"/>
        <end position="111"/>
    </location>
</feature>
<keyword evidence="4" id="KW-0762">Sugar transport</keyword>
<keyword evidence="11" id="KW-1185">Reference proteome</keyword>
<organism evidence="10 11">
    <name type="scientific">Periweissella fabaria</name>
    <dbReference type="NCBI Taxonomy" id="546157"/>
    <lineage>
        <taxon>Bacteria</taxon>
        <taxon>Bacillati</taxon>
        <taxon>Bacillota</taxon>
        <taxon>Bacilli</taxon>
        <taxon>Lactobacillales</taxon>
        <taxon>Lactobacillaceae</taxon>
        <taxon>Periweissella</taxon>
    </lineage>
</organism>
<dbReference type="CDD" id="cd17332">
    <property type="entry name" value="MFS_MelB_like"/>
    <property type="match status" value="1"/>
</dbReference>
<keyword evidence="2" id="KW-0813">Transport</keyword>
<sequence>MVNKQMMQRMGYALGAFGHDTYYVALNTYFMIFVTSVMFAGSGKNMATLIGLVTTLVVTVRLVEIIFDPLIGSVIDNTESRYGKFKPWLVGGGLVSGALLIVIFTNMFGLALKNETLFITLFTIGFIILDSFYSFKDIAFWSMIPALSTDTKEREKLGTFARFGSSLGANGTTMLVVPITTTITLWLTGKNEQGAVGWFWFAVIVAVISAGTAIITALTTHENMSIIRQQTQKAQLRDIFKALAKNDQLLWLGLSYIAYAIANVATTGVLLLFYKFVLGRADLFVVVGVIATVTGLIAVPLFPVLTKIMSRRLIYLGGLVLNLVAYGLFMFAHSNLMLVQIATVCFYFPQQLIFLSALLTITDSVEYGQLKNGVRNEAVTLSIRPLLDKIAGALSNGIVGFIAVAAGMSGTATYHDITAANVGTFTVFAFALPAILMVFAGVIFAWKVRLFEAQHAQIVQQLELQLHQQQTTTEKEV</sequence>
<keyword evidence="6" id="KW-0769">Symport</keyword>
<feature type="transmembrane region" description="Helical" evidence="9">
    <location>
        <begin position="117"/>
        <end position="135"/>
    </location>
</feature>
<evidence type="ECO:0000313" key="10">
    <source>
        <dbReference type="EMBL" id="CAH0415864.1"/>
    </source>
</evidence>
<dbReference type="InterPro" id="IPR036259">
    <property type="entry name" value="MFS_trans_sf"/>
</dbReference>
<feature type="transmembrane region" description="Helical" evidence="9">
    <location>
        <begin position="313"/>
        <end position="332"/>
    </location>
</feature>
<feature type="transmembrane region" description="Helical" evidence="9">
    <location>
        <begin position="422"/>
        <end position="446"/>
    </location>
</feature>
<comment type="subcellular location">
    <subcellularLocation>
        <location evidence="1">Cell membrane</location>
        <topology evidence="1">Multi-pass membrane protein</topology>
    </subcellularLocation>
</comment>
<feature type="transmembrane region" description="Helical" evidence="9">
    <location>
        <begin position="198"/>
        <end position="218"/>
    </location>
</feature>
<feature type="transmembrane region" description="Helical" evidence="9">
    <location>
        <begin position="283"/>
        <end position="306"/>
    </location>
</feature>
<gene>
    <name evidence="10" type="primary">lacS_1</name>
    <name evidence="10" type="ORF">WFA24289_00162</name>
</gene>
<dbReference type="EMBL" id="CAKKNS010000001">
    <property type="protein sequence ID" value="CAH0415864.1"/>
    <property type="molecule type" value="Genomic_DNA"/>
</dbReference>
<evidence type="ECO:0000313" key="11">
    <source>
        <dbReference type="Proteomes" id="UP000789707"/>
    </source>
</evidence>
<dbReference type="InterPro" id="IPR001927">
    <property type="entry name" value="Na/Gal_symport"/>
</dbReference>
<reference evidence="10 11" key="1">
    <citation type="submission" date="2021-11" db="EMBL/GenBank/DDBJ databases">
        <authorList>
            <person name="Depoorter E."/>
        </authorList>
    </citation>
    <scope>NUCLEOTIDE SEQUENCE [LARGE SCALE GENOMIC DNA]</scope>
    <source>
        <strain evidence="10 11">LMG 24289</strain>
    </source>
</reference>
<name>A0ABM8Z3V5_9LACO</name>
<dbReference type="SUPFAM" id="SSF103473">
    <property type="entry name" value="MFS general substrate transporter"/>
    <property type="match status" value="1"/>
</dbReference>
<feature type="transmembrane region" description="Helical" evidence="9">
    <location>
        <begin position="167"/>
        <end position="186"/>
    </location>
</feature>
<feature type="transmembrane region" description="Helical" evidence="9">
    <location>
        <begin position="249"/>
        <end position="277"/>
    </location>
</feature>
<evidence type="ECO:0000256" key="1">
    <source>
        <dbReference type="ARBA" id="ARBA00004651"/>
    </source>
</evidence>
<evidence type="ECO:0000256" key="2">
    <source>
        <dbReference type="ARBA" id="ARBA00022448"/>
    </source>
</evidence>
<dbReference type="Proteomes" id="UP000789707">
    <property type="component" value="Unassembled WGS sequence"/>
</dbReference>
<keyword evidence="8 9" id="KW-0472">Membrane</keyword>
<evidence type="ECO:0000256" key="4">
    <source>
        <dbReference type="ARBA" id="ARBA00022597"/>
    </source>
</evidence>
<evidence type="ECO:0000256" key="9">
    <source>
        <dbReference type="SAM" id="Phobius"/>
    </source>
</evidence>